<evidence type="ECO:0000313" key="2">
    <source>
        <dbReference type="EMBL" id="AGL02485.1"/>
    </source>
</evidence>
<keyword evidence="1" id="KW-1133">Transmembrane helix</keyword>
<accession>R4KPG7</accession>
<dbReference type="eggNOG" id="ENOG50332ZR">
    <property type="taxonomic scope" value="Bacteria"/>
</dbReference>
<dbReference type="HOGENOM" id="CLU_173922_0_0_9"/>
<gene>
    <name evidence="2" type="ORF">Desgi_3125</name>
</gene>
<organism evidence="2 3">
    <name type="scientific">Desulfoscipio gibsoniae DSM 7213</name>
    <dbReference type="NCBI Taxonomy" id="767817"/>
    <lineage>
        <taxon>Bacteria</taxon>
        <taxon>Bacillati</taxon>
        <taxon>Bacillota</taxon>
        <taxon>Clostridia</taxon>
        <taxon>Eubacteriales</taxon>
        <taxon>Desulfallaceae</taxon>
        <taxon>Desulfoscipio</taxon>
    </lineage>
</organism>
<reference evidence="2 3" key="1">
    <citation type="submission" date="2012-01" db="EMBL/GenBank/DDBJ databases">
        <title>Complete sequence of Desulfotomaculum gibsoniae DSM 7213.</title>
        <authorList>
            <consortium name="US DOE Joint Genome Institute"/>
            <person name="Lucas S."/>
            <person name="Han J."/>
            <person name="Lapidus A."/>
            <person name="Cheng J.-F."/>
            <person name="Goodwin L."/>
            <person name="Pitluck S."/>
            <person name="Peters L."/>
            <person name="Ovchinnikova G."/>
            <person name="Teshima H."/>
            <person name="Detter J.C."/>
            <person name="Han C."/>
            <person name="Tapia R."/>
            <person name="Land M."/>
            <person name="Hauser L."/>
            <person name="Kyrpides N."/>
            <person name="Ivanova N."/>
            <person name="Pagani I."/>
            <person name="Parshina S."/>
            <person name="Plugge C."/>
            <person name="Muyzer G."/>
            <person name="Kuever J."/>
            <person name="Ivanova A."/>
            <person name="Nazina T."/>
            <person name="Klenk H.-P."/>
            <person name="Brambilla E."/>
            <person name="Spring S."/>
            <person name="Stams A.F."/>
            <person name="Woyke T."/>
        </authorList>
    </citation>
    <scope>NUCLEOTIDE SEQUENCE [LARGE SCALE GENOMIC DNA]</scope>
    <source>
        <strain evidence="2 3">DSM 7213</strain>
    </source>
</reference>
<dbReference type="EMBL" id="CP003273">
    <property type="protein sequence ID" value="AGL02485.1"/>
    <property type="molecule type" value="Genomic_DNA"/>
</dbReference>
<feature type="transmembrane region" description="Helical" evidence="1">
    <location>
        <begin position="6"/>
        <end position="27"/>
    </location>
</feature>
<dbReference type="AlphaFoldDB" id="R4KPG7"/>
<proteinExistence type="predicted"/>
<feature type="transmembrane region" description="Helical" evidence="1">
    <location>
        <begin position="76"/>
        <end position="97"/>
    </location>
</feature>
<dbReference type="OrthoDB" id="2624033at2"/>
<dbReference type="STRING" id="767817.Desgi_3125"/>
<keyword evidence="1" id="KW-0472">Membrane</keyword>
<dbReference type="KEGG" id="dgi:Desgi_3125"/>
<sequence length="105" mass="11997">MPMEQEVMPLLITGVAMVMIFSLVIMFRQWRTTKNNAHAWIVAHLVMLSISIYQWLKLIGTRQLPQNSMLSENNSLLIGSAAVYWAISMGLLVIGIYKLGNRQKY</sequence>
<feature type="transmembrane region" description="Helical" evidence="1">
    <location>
        <begin position="39"/>
        <end position="56"/>
    </location>
</feature>
<protein>
    <submittedName>
        <fullName evidence="2">Uncharacterized protein</fullName>
    </submittedName>
</protein>
<dbReference type="Proteomes" id="UP000013520">
    <property type="component" value="Chromosome"/>
</dbReference>
<dbReference type="RefSeq" id="WP_006520637.1">
    <property type="nucleotide sequence ID" value="NC_021184.1"/>
</dbReference>
<keyword evidence="1" id="KW-0812">Transmembrane</keyword>
<keyword evidence="3" id="KW-1185">Reference proteome</keyword>
<evidence type="ECO:0000313" key="3">
    <source>
        <dbReference type="Proteomes" id="UP000013520"/>
    </source>
</evidence>
<evidence type="ECO:0000256" key="1">
    <source>
        <dbReference type="SAM" id="Phobius"/>
    </source>
</evidence>
<name>R4KPG7_9FIRM</name>